<dbReference type="Gene3D" id="1.10.260.40">
    <property type="entry name" value="lambda repressor-like DNA-binding domains"/>
    <property type="match status" value="1"/>
</dbReference>
<dbReference type="SMART" id="SM00530">
    <property type="entry name" value="HTH_XRE"/>
    <property type="match status" value="1"/>
</dbReference>
<dbReference type="RefSeq" id="WP_189547860.1">
    <property type="nucleotide sequence ID" value="NZ_BMTF01000036.1"/>
</dbReference>
<evidence type="ECO:0000259" key="1">
    <source>
        <dbReference type="PROSITE" id="PS50943"/>
    </source>
</evidence>
<dbReference type="SUPFAM" id="SSF47413">
    <property type="entry name" value="lambda repressor-like DNA-binding domains"/>
    <property type="match status" value="1"/>
</dbReference>
<organism evidence="2 3">
    <name type="scientific">Streptomyces gelaticus</name>
    <dbReference type="NCBI Taxonomy" id="285446"/>
    <lineage>
        <taxon>Bacteria</taxon>
        <taxon>Bacillati</taxon>
        <taxon>Actinomycetota</taxon>
        <taxon>Actinomycetes</taxon>
        <taxon>Kitasatosporales</taxon>
        <taxon>Streptomycetaceae</taxon>
        <taxon>Streptomyces</taxon>
    </lineage>
</organism>
<evidence type="ECO:0000313" key="2">
    <source>
        <dbReference type="EMBL" id="GGV96146.1"/>
    </source>
</evidence>
<protein>
    <submittedName>
        <fullName evidence="2">Transcriptional regulator</fullName>
    </submittedName>
</protein>
<name>A0ABQ2WB07_9ACTN</name>
<dbReference type="InterPro" id="IPR010982">
    <property type="entry name" value="Lambda_DNA-bd_dom_sf"/>
</dbReference>
<proteinExistence type="predicted"/>
<feature type="domain" description="HTH cro/C1-type" evidence="1">
    <location>
        <begin position="21"/>
        <end position="74"/>
    </location>
</feature>
<dbReference type="PROSITE" id="PS50943">
    <property type="entry name" value="HTH_CROC1"/>
    <property type="match status" value="1"/>
</dbReference>
<dbReference type="Pfam" id="PF19054">
    <property type="entry name" value="DUF5753"/>
    <property type="match status" value="1"/>
</dbReference>
<accession>A0ABQ2WB07</accession>
<dbReference type="InterPro" id="IPR043917">
    <property type="entry name" value="DUF5753"/>
</dbReference>
<dbReference type="EMBL" id="BMTF01000036">
    <property type="protein sequence ID" value="GGV96146.1"/>
    <property type="molecule type" value="Genomic_DNA"/>
</dbReference>
<comment type="caution">
    <text evidence="2">The sequence shown here is derived from an EMBL/GenBank/DDBJ whole genome shotgun (WGS) entry which is preliminary data.</text>
</comment>
<dbReference type="Pfam" id="PF13560">
    <property type="entry name" value="HTH_31"/>
    <property type="match status" value="1"/>
</dbReference>
<evidence type="ECO:0000313" key="3">
    <source>
        <dbReference type="Proteomes" id="UP000660675"/>
    </source>
</evidence>
<sequence>MQPAKKKSKRITSWHLIGAQLAMFRKAARMTQAALAERCSVGEDTIASIEQGRRALQWDLAVLLDELLDTKGALQVAVSKVPQKERFSAFVQDFVDYEQKAVTLLSYQNQVVPGLLQTEEYARFVVSCMYPPPEEDEQEERVVGRLDRQKLFQRRPRPMLHFLLEESILRSEIGDPAMLREQIRHLRQCMEFPFLGLQIMPMKLPKHAALDGPMVVLETPDHDHLVYVEGQLTSYLHEDPDDVSVLQQKYGMLRSQALSVEASARLLDELLGET</sequence>
<gene>
    <name evidence="2" type="ORF">GCM10015535_65120</name>
</gene>
<keyword evidence="3" id="KW-1185">Reference proteome</keyword>
<reference evidence="3" key="1">
    <citation type="journal article" date="2019" name="Int. J. Syst. Evol. Microbiol.">
        <title>The Global Catalogue of Microorganisms (GCM) 10K type strain sequencing project: providing services to taxonomists for standard genome sequencing and annotation.</title>
        <authorList>
            <consortium name="The Broad Institute Genomics Platform"/>
            <consortium name="The Broad Institute Genome Sequencing Center for Infectious Disease"/>
            <person name="Wu L."/>
            <person name="Ma J."/>
        </authorList>
    </citation>
    <scope>NUCLEOTIDE SEQUENCE [LARGE SCALE GENOMIC DNA]</scope>
    <source>
        <strain evidence="3">JCM 4376</strain>
    </source>
</reference>
<dbReference type="InterPro" id="IPR001387">
    <property type="entry name" value="Cro/C1-type_HTH"/>
</dbReference>
<dbReference type="CDD" id="cd00093">
    <property type="entry name" value="HTH_XRE"/>
    <property type="match status" value="1"/>
</dbReference>
<dbReference type="Proteomes" id="UP000660675">
    <property type="component" value="Unassembled WGS sequence"/>
</dbReference>